<keyword evidence="2" id="KW-0472">Membrane</keyword>
<dbReference type="Proteomes" id="UP000596117">
    <property type="component" value="Chromosome"/>
</dbReference>
<feature type="transmembrane region" description="Helical" evidence="2">
    <location>
        <begin position="195"/>
        <end position="218"/>
    </location>
</feature>
<sequence>MDNREVEDLVKHRTRGLEAELNVLREDGRDLRTLAGLDPEATGEDIVEEIVRRRARDTHVVAEVVTRMQLGETYEARLIASRSGKAVVDLTRRTPEPTVIEERTPIVSEASAGLTSARFDITRTSPEWQSFAPGAPTVWTWTVKPKSAGRGTLTFHLYQRLGAGPESATIPVRSFPKDVEIQVSLWRRAYNSVRAVFTSVGGLLAILASIVAILAFYIEHMRRKKAANASGPSAAPAPAKSPPPAPAPAPPAPAPASPAKPRKSGRSKVPKEEEPPAAS</sequence>
<keyword evidence="2" id="KW-1133">Transmembrane helix</keyword>
<gene>
    <name evidence="3" type="ORF">EQG53_00890</name>
    <name evidence="4" type="ORF">I6H83_04075</name>
</gene>
<dbReference type="AlphaFoldDB" id="A0A410NT61"/>
<dbReference type="EMBL" id="CP066026">
    <property type="protein sequence ID" value="QQB89628.1"/>
    <property type="molecule type" value="Genomic_DNA"/>
</dbReference>
<evidence type="ECO:0000313" key="4">
    <source>
        <dbReference type="EMBL" id="QQB89628.1"/>
    </source>
</evidence>
<dbReference type="KEGG" id="bdm:EQG53_00890"/>
<feature type="region of interest" description="Disordered" evidence="1">
    <location>
        <begin position="228"/>
        <end position="279"/>
    </location>
</feature>
<reference evidence="3 5" key="1">
    <citation type="submission" date="2019-01" db="EMBL/GenBank/DDBJ databases">
        <title>Brevundimonas diminuta Genome sequencing and assembly.</title>
        <authorList>
            <person name="Chen H."/>
        </authorList>
    </citation>
    <scope>NUCLEOTIDE SEQUENCE [LARGE SCALE GENOMIC DNA]</scope>
    <source>
        <strain evidence="3">ATCC</strain>
        <strain evidence="5">ATCC(B) 19146</strain>
    </source>
</reference>
<name>A0A410NT61_BREDI</name>
<evidence type="ECO:0000256" key="1">
    <source>
        <dbReference type="SAM" id="MobiDB-lite"/>
    </source>
</evidence>
<dbReference type="Proteomes" id="UP000287388">
    <property type="component" value="Chromosome"/>
</dbReference>
<evidence type="ECO:0000313" key="6">
    <source>
        <dbReference type="Proteomes" id="UP000596117"/>
    </source>
</evidence>
<feature type="compositionally biased region" description="Basic and acidic residues" evidence="1">
    <location>
        <begin position="269"/>
        <end position="279"/>
    </location>
</feature>
<proteinExistence type="predicted"/>
<keyword evidence="2" id="KW-0812">Transmembrane</keyword>
<organism evidence="3 5">
    <name type="scientific">Brevundimonas diminuta</name>
    <name type="common">Pseudomonas diminuta</name>
    <dbReference type="NCBI Taxonomy" id="293"/>
    <lineage>
        <taxon>Bacteria</taxon>
        <taxon>Pseudomonadati</taxon>
        <taxon>Pseudomonadota</taxon>
        <taxon>Alphaproteobacteria</taxon>
        <taxon>Caulobacterales</taxon>
        <taxon>Caulobacteraceae</taxon>
        <taxon>Brevundimonas</taxon>
    </lineage>
</organism>
<evidence type="ECO:0000313" key="3">
    <source>
        <dbReference type="EMBL" id="QAT13025.1"/>
    </source>
</evidence>
<keyword evidence="6" id="KW-1185">Reference proteome</keyword>
<evidence type="ECO:0000313" key="5">
    <source>
        <dbReference type="Proteomes" id="UP000287388"/>
    </source>
</evidence>
<evidence type="ECO:0000256" key="2">
    <source>
        <dbReference type="SAM" id="Phobius"/>
    </source>
</evidence>
<feature type="compositionally biased region" description="Pro residues" evidence="1">
    <location>
        <begin position="239"/>
        <end position="258"/>
    </location>
</feature>
<dbReference type="EMBL" id="CP035093">
    <property type="protein sequence ID" value="QAT13025.1"/>
    <property type="molecule type" value="Genomic_DNA"/>
</dbReference>
<dbReference type="RefSeq" id="WP_128718807.1">
    <property type="nucleotide sequence ID" value="NZ_BJNC01000020.1"/>
</dbReference>
<feature type="compositionally biased region" description="Low complexity" evidence="1">
    <location>
        <begin position="228"/>
        <end position="238"/>
    </location>
</feature>
<accession>A0A410NT61</accession>
<reference evidence="4 6" key="2">
    <citation type="submission" date="2020-12" db="EMBL/GenBank/DDBJ databases">
        <title>FDA dAtabase for Regulatory Grade micrObial Sequences (FDA-ARGOS): Supporting development and validation of Infectious Disease Dx tests.</title>
        <authorList>
            <person name="Kerrigan L."/>
            <person name="Long C."/>
            <person name="Tallon L."/>
            <person name="Sadzewicz L."/>
            <person name="Zhao X."/>
            <person name="Boylan J."/>
            <person name="Ott S."/>
            <person name="Bowen H."/>
            <person name="Vavikolanu K."/>
            <person name="Mehta A."/>
            <person name="Aluvathingal J."/>
            <person name="Nadendla S."/>
            <person name="Yan Y."/>
            <person name="Sichtig H."/>
        </authorList>
    </citation>
    <scope>NUCLEOTIDE SEQUENCE [LARGE SCALE GENOMIC DNA]</scope>
    <source>
        <strain evidence="4 6">FDAARGOS_1026</strain>
    </source>
</reference>
<protein>
    <submittedName>
        <fullName evidence="3">Uncharacterized protein</fullName>
    </submittedName>
</protein>